<sequence length="800" mass="87007">MFHLLSSSHVSAASCDHPINHIVAKDCEVRLPPKTPISKLTCVRVRAVVMTRDDSSGGWVPLGGGGLSHVIICKGRSSEGRGRREYVIRGERLRDRAPVLECAIQKGLVYNKVNPIFHHWRVEERKFGLTFQSPADAISFERGLQSVLEKLDRGTEAAKDSEQEAGDLTHHPPRHLKRATRRMTVKHLSQSHTGSESSSNSRKEMLPKPITIVTSESSSTCFVRSTEEFAYGTGHAVTTQTPAQGMCPAIYLNASMFAQIIRDPASLTAEIHTRPAQHQLTQVTAVLNPPAPPPPPPAPPTPPLVPPASSPLSPLSPTISLLEEGDLRSLDPCKDLWGTRGYEDYRRAGATRTKVGGLTGGVVVGSSQDKSELCVVRFEKELAGVGTTGCEVTVMLDTKGSQRNSSPTCMPNAMPGVPSASGSPQETGKGSPSPCCIHTSLATPRSRTRKRGGGGGGEAISPDDDSSCPQGSSSCSSRCVYCRSVFSASENGRGRCRDAPDPALHCLRQWTCVWCAESLLYHCMSDSEGEFWEPCSCEDSMGGRPHPLCCARWMALLALSLFVPCMCCYLPLRACLRCGERCGCCGGKHKAGAWAAGREHKDVVAVRGTAVEPDLLHKPSRQYPLAPSKAVCCIPLFLFSARTLHARTGGGCMGSGRSLSDLLVVGVRGRLREVGSEWGSVTFTEFYLNVQRRGRQIEKETLFFGDCVLCCLRTGNVNGLIEGSFTKTTTFTTYMLILQSREYSCIELANNRDLKVAPPTVKSHWSRHIGRVLIGCVLSMWTDKRLDAEKFVVWLKDTRI</sequence>
<feature type="compositionally biased region" description="Polar residues" evidence="4">
    <location>
        <begin position="187"/>
        <end position="200"/>
    </location>
</feature>
<comment type="subcellular location">
    <subcellularLocation>
        <location evidence="1">Cell membrane</location>
        <topology evidence="1">Peripheral membrane protein</topology>
    </subcellularLocation>
</comment>
<dbReference type="Pfam" id="PF00568">
    <property type="entry name" value="WH1"/>
    <property type="match status" value="1"/>
</dbReference>
<keyword evidence="8" id="KW-1185">Reference proteome</keyword>
<evidence type="ECO:0000259" key="6">
    <source>
        <dbReference type="PROSITE" id="PS51488"/>
    </source>
</evidence>
<dbReference type="EMBL" id="JACTAM010000018">
    <property type="protein sequence ID" value="KAI2653905.1"/>
    <property type="molecule type" value="Genomic_DNA"/>
</dbReference>
<dbReference type="Pfam" id="PF05210">
    <property type="entry name" value="Sprouty"/>
    <property type="match status" value="1"/>
</dbReference>
<keyword evidence="2" id="KW-1003">Cell membrane</keyword>
<feature type="compositionally biased region" description="Low complexity" evidence="4">
    <location>
        <begin position="467"/>
        <end position="476"/>
    </location>
</feature>
<feature type="region of interest" description="Disordered" evidence="4">
    <location>
        <begin position="401"/>
        <end position="476"/>
    </location>
</feature>
<dbReference type="PROSITE" id="PS51227">
    <property type="entry name" value="SPR"/>
    <property type="match status" value="1"/>
</dbReference>
<feature type="domain" description="KBD" evidence="6">
    <location>
        <begin position="315"/>
        <end position="381"/>
    </location>
</feature>
<accession>A0ABQ8LTD5</accession>
<organism evidence="7 8">
    <name type="scientific">Labeo rohita</name>
    <name type="common">Indian major carp</name>
    <name type="synonym">Cyprinus rohita</name>
    <dbReference type="NCBI Taxonomy" id="84645"/>
    <lineage>
        <taxon>Eukaryota</taxon>
        <taxon>Metazoa</taxon>
        <taxon>Chordata</taxon>
        <taxon>Craniata</taxon>
        <taxon>Vertebrata</taxon>
        <taxon>Euteleostomi</taxon>
        <taxon>Actinopterygii</taxon>
        <taxon>Neopterygii</taxon>
        <taxon>Teleostei</taxon>
        <taxon>Ostariophysi</taxon>
        <taxon>Cypriniformes</taxon>
        <taxon>Cyprinidae</taxon>
        <taxon>Labeoninae</taxon>
        <taxon>Labeonini</taxon>
        <taxon>Labeo</taxon>
    </lineage>
</organism>
<dbReference type="PANTHER" id="PTHR11202">
    <property type="entry name" value="SPROUTY-RELATED, EVH1 DOMAIN-CONTAINING PROTEIN FAMILY MEMBER"/>
    <property type="match status" value="1"/>
</dbReference>
<dbReference type="Proteomes" id="UP000830375">
    <property type="component" value="Unassembled WGS sequence"/>
</dbReference>
<name>A0ABQ8LTD5_LABRO</name>
<reference evidence="7 8" key="1">
    <citation type="submission" date="2022-01" db="EMBL/GenBank/DDBJ databases">
        <title>A high-quality chromosome-level genome assembly of rohu carp, Labeo rohita.</title>
        <authorList>
            <person name="Arick M.A. II"/>
            <person name="Hsu C.-Y."/>
            <person name="Magbanua Z."/>
            <person name="Pechanova O."/>
            <person name="Grover C."/>
            <person name="Miller E."/>
            <person name="Thrash A."/>
            <person name="Ezzel L."/>
            <person name="Alam S."/>
            <person name="Benzie J."/>
            <person name="Hamilton M."/>
            <person name="Karsi A."/>
            <person name="Lawrence M.L."/>
            <person name="Peterson D.G."/>
        </authorList>
    </citation>
    <scope>NUCLEOTIDE SEQUENCE [LARGE SCALE GENOMIC DNA]</scope>
    <source>
        <strain evidence="8">BAU-BD-2019</strain>
        <tissue evidence="7">Blood</tissue>
    </source>
</reference>
<keyword evidence="3" id="KW-0472">Membrane</keyword>
<dbReference type="InterPro" id="IPR041937">
    <property type="entry name" value="SPRE_EVH1"/>
</dbReference>
<feature type="compositionally biased region" description="Pro residues" evidence="4">
    <location>
        <begin position="289"/>
        <end position="309"/>
    </location>
</feature>
<evidence type="ECO:0000313" key="7">
    <source>
        <dbReference type="EMBL" id="KAI2653905.1"/>
    </source>
</evidence>
<evidence type="ECO:0000256" key="4">
    <source>
        <dbReference type="SAM" id="MobiDB-lite"/>
    </source>
</evidence>
<evidence type="ECO:0000256" key="1">
    <source>
        <dbReference type="ARBA" id="ARBA00004202"/>
    </source>
</evidence>
<dbReference type="PROSITE" id="PS51488">
    <property type="entry name" value="KBD"/>
    <property type="match status" value="1"/>
</dbReference>
<evidence type="ECO:0000256" key="3">
    <source>
        <dbReference type="ARBA" id="ARBA00023136"/>
    </source>
</evidence>
<dbReference type="InterPro" id="IPR000697">
    <property type="entry name" value="WH1/EVH1_dom"/>
</dbReference>
<dbReference type="PROSITE" id="PS50229">
    <property type="entry name" value="WH1"/>
    <property type="match status" value="1"/>
</dbReference>
<dbReference type="InterPro" id="IPR023337">
    <property type="entry name" value="KBD"/>
</dbReference>
<feature type="compositionally biased region" description="Basic and acidic residues" evidence="4">
    <location>
        <begin position="153"/>
        <end position="170"/>
    </location>
</feature>
<dbReference type="SMART" id="SM00461">
    <property type="entry name" value="WH1"/>
    <property type="match status" value="1"/>
</dbReference>
<dbReference type="PANTHER" id="PTHR11202:SF19">
    <property type="entry name" value="SPROUTY-RELATED, EVH1 DOMAIN-CONTAINING PROTEIN 3"/>
    <property type="match status" value="1"/>
</dbReference>
<evidence type="ECO:0000259" key="5">
    <source>
        <dbReference type="PROSITE" id="PS50229"/>
    </source>
</evidence>
<gene>
    <name evidence="7" type="ORF">H4Q32_014271</name>
</gene>
<dbReference type="InterPro" id="IPR011993">
    <property type="entry name" value="PH-like_dom_sf"/>
</dbReference>
<feature type="compositionally biased region" description="Polar residues" evidence="4">
    <location>
        <begin position="420"/>
        <end position="430"/>
    </location>
</feature>
<feature type="compositionally biased region" description="Basic residues" evidence="4">
    <location>
        <begin position="171"/>
        <end position="185"/>
    </location>
</feature>
<comment type="caution">
    <text evidence="7">The sequence shown here is derived from an EMBL/GenBank/DDBJ whole genome shotgun (WGS) entry which is preliminary data.</text>
</comment>
<dbReference type="Gene3D" id="2.30.29.30">
    <property type="entry name" value="Pleckstrin-homology domain (PH domain)/Phosphotyrosine-binding domain (PTB)"/>
    <property type="match status" value="1"/>
</dbReference>
<feature type="region of interest" description="Disordered" evidence="4">
    <location>
        <begin position="153"/>
        <end position="205"/>
    </location>
</feature>
<dbReference type="SUPFAM" id="SSF50729">
    <property type="entry name" value="PH domain-like"/>
    <property type="match status" value="1"/>
</dbReference>
<feature type="region of interest" description="Disordered" evidence="4">
    <location>
        <begin position="286"/>
        <end position="316"/>
    </location>
</feature>
<feature type="domain" description="WH1" evidence="5">
    <location>
        <begin position="34"/>
        <end position="151"/>
    </location>
</feature>
<proteinExistence type="predicted"/>
<evidence type="ECO:0000313" key="8">
    <source>
        <dbReference type="Proteomes" id="UP000830375"/>
    </source>
</evidence>
<dbReference type="InterPro" id="IPR007875">
    <property type="entry name" value="Sprouty"/>
</dbReference>
<protein>
    <submittedName>
        <fullName evidence="7">Sprouty-related, EVH1 domain-containing protein 2</fullName>
    </submittedName>
</protein>
<dbReference type="CDD" id="cd10574">
    <property type="entry name" value="EVH1_SPRED-like"/>
    <property type="match status" value="1"/>
</dbReference>
<evidence type="ECO:0000256" key="2">
    <source>
        <dbReference type="ARBA" id="ARBA00022475"/>
    </source>
</evidence>